<dbReference type="Proteomes" id="UP000198828">
    <property type="component" value="Unassembled WGS sequence"/>
</dbReference>
<dbReference type="AlphaFoldDB" id="A0A1H2WLD4"/>
<evidence type="ECO:0000256" key="1">
    <source>
        <dbReference type="SAM" id="Phobius"/>
    </source>
</evidence>
<gene>
    <name evidence="2" type="ORF">SAMN05660923_01273</name>
</gene>
<reference evidence="2 3" key="1">
    <citation type="submission" date="2016-10" db="EMBL/GenBank/DDBJ databases">
        <authorList>
            <person name="de Groot N.N."/>
        </authorList>
    </citation>
    <scope>NUCLEOTIDE SEQUENCE [LARGE SCALE GENOMIC DNA]</scope>
    <source>
        <strain evidence="2 3">DSM 23310</strain>
    </source>
</reference>
<dbReference type="EMBL" id="FNNG01000004">
    <property type="protein sequence ID" value="SDW80819.1"/>
    <property type="molecule type" value="Genomic_DNA"/>
</dbReference>
<protein>
    <submittedName>
        <fullName evidence="2">Uncharacterized protein</fullName>
    </submittedName>
</protein>
<name>A0A1H2WLD4_9FIRM</name>
<sequence length="163" mass="19046">MNDIRKDLLEEYDEIILKLALDNFSIIKGKEFDLEKEKIKECEKFSISQSEIRKISKLLERYLMKQNIFVFIKDTAALLKKVSVFVVLFIIMSGITIISVDAARSKLLNLILKMEDEYTSIELTNNRSGNVLGNSLYINWENAYAPTYFLMDIQFRTYPIQII</sequence>
<keyword evidence="3" id="KW-1185">Reference proteome</keyword>
<dbReference type="OrthoDB" id="2612814at2"/>
<dbReference type="RefSeq" id="WP_093751931.1">
    <property type="nucleotide sequence ID" value="NZ_BSYN01000001.1"/>
</dbReference>
<proteinExistence type="predicted"/>
<evidence type="ECO:0000313" key="2">
    <source>
        <dbReference type="EMBL" id="SDW80819.1"/>
    </source>
</evidence>
<organism evidence="2 3">
    <name type="scientific">Tepidimicrobium xylanilyticum</name>
    <dbReference type="NCBI Taxonomy" id="1123352"/>
    <lineage>
        <taxon>Bacteria</taxon>
        <taxon>Bacillati</taxon>
        <taxon>Bacillota</taxon>
        <taxon>Tissierellia</taxon>
        <taxon>Tissierellales</taxon>
        <taxon>Tepidimicrobiaceae</taxon>
        <taxon>Tepidimicrobium</taxon>
    </lineage>
</organism>
<keyword evidence="1" id="KW-0472">Membrane</keyword>
<keyword evidence="1" id="KW-1133">Transmembrane helix</keyword>
<evidence type="ECO:0000313" key="3">
    <source>
        <dbReference type="Proteomes" id="UP000198828"/>
    </source>
</evidence>
<keyword evidence="1" id="KW-0812">Transmembrane</keyword>
<feature type="transmembrane region" description="Helical" evidence="1">
    <location>
        <begin position="82"/>
        <end position="103"/>
    </location>
</feature>
<accession>A0A1H2WLD4</accession>